<organism evidence="5 6">
    <name type="scientific">Microvirga alba</name>
    <dbReference type="NCBI Taxonomy" id="2791025"/>
    <lineage>
        <taxon>Bacteria</taxon>
        <taxon>Pseudomonadati</taxon>
        <taxon>Pseudomonadota</taxon>
        <taxon>Alphaproteobacteria</taxon>
        <taxon>Hyphomicrobiales</taxon>
        <taxon>Methylobacteriaceae</taxon>
        <taxon>Microvirga</taxon>
    </lineage>
</organism>
<dbReference type="GO" id="GO:0003677">
    <property type="term" value="F:DNA binding"/>
    <property type="evidence" value="ECO:0007669"/>
    <property type="project" value="UniProtKB-KW"/>
</dbReference>
<dbReference type="PANTHER" id="PTHR43537:SF5">
    <property type="entry name" value="UXU OPERON TRANSCRIPTIONAL REGULATOR"/>
    <property type="match status" value="1"/>
</dbReference>
<dbReference type="SMART" id="SM00345">
    <property type="entry name" value="HTH_GNTR"/>
    <property type="match status" value="1"/>
</dbReference>
<sequence length="241" mass="26728">MTHMTAVLRPQSLREEALTKIREAIVFGALPGGQLFSEQTIADQLQISRTPVREALLQLGSEGLIEFVPNRGARIVPVSSEYLRQVFELRASIEGYCGKQLAAASSRKRILDKLDASLAEQRQIIDTNDQSAWVAANMRFHMLMVEDYGNPLMIDVLNNLATHTMRMGYQVNERANDRMEQSLTEHTLIVEAMREGQPDVVVRRIEDHLAATGLLVNSLIGPGAEKISGSTGVVEDSMGRK</sequence>
<dbReference type="InterPro" id="IPR000524">
    <property type="entry name" value="Tscrpt_reg_HTH_GntR"/>
</dbReference>
<dbReference type="Pfam" id="PF00392">
    <property type="entry name" value="GntR"/>
    <property type="match status" value="1"/>
</dbReference>
<dbReference type="Pfam" id="PF07729">
    <property type="entry name" value="FCD"/>
    <property type="match status" value="1"/>
</dbReference>
<protein>
    <submittedName>
        <fullName evidence="5">GntR family transcriptional regulator</fullName>
    </submittedName>
</protein>
<dbReference type="CDD" id="cd07377">
    <property type="entry name" value="WHTH_GntR"/>
    <property type="match status" value="1"/>
</dbReference>
<gene>
    <name evidence="5" type="ORF">I2H38_09770</name>
</gene>
<name>A0A931FSF5_9HYPH</name>
<proteinExistence type="predicted"/>
<dbReference type="PANTHER" id="PTHR43537">
    <property type="entry name" value="TRANSCRIPTIONAL REGULATOR, GNTR FAMILY"/>
    <property type="match status" value="1"/>
</dbReference>
<evidence type="ECO:0000256" key="1">
    <source>
        <dbReference type="ARBA" id="ARBA00023015"/>
    </source>
</evidence>
<dbReference type="InterPro" id="IPR008920">
    <property type="entry name" value="TF_FadR/GntR_C"/>
</dbReference>
<dbReference type="RefSeq" id="WP_196271649.1">
    <property type="nucleotide sequence ID" value="NZ_JADQDO010000003.1"/>
</dbReference>
<accession>A0A931FSF5</accession>
<comment type="caution">
    <text evidence="5">The sequence shown here is derived from an EMBL/GenBank/DDBJ whole genome shotgun (WGS) entry which is preliminary data.</text>
</comment>
<dbReference type="SUPFAM" id="SSF46785">
    <property type="entry name" value="Winged helix' DNA-binding domain"/>
    <property type="match status" value="1"/>
</dbReference>
<keyword evidence="1" id="KW-0805">Transcription regulation</keyword>
<dbReference type="GO" id="GO:0003700">
    <property type="term" value="F:DNA-binding transcription factor activity"/>
    <property type="evidence" value="ECO:0007669"/>
    <property type="project" value="InterPro"/>
</dbReference>
<reference evidence="5" key="1">
    <citation type="submission" date="2020-11" db="EMBL/GenBank/DDBJ databases">
        <authorList>
            <person name="Kim M.K."/>
        </authorList>
    </citation>
    <scope>NUCLEOTIDE SEQUENCE</scope>
    <source>
        <strain evidence="5">BT350</strain>
    </source>
</reference>
<dbReference type="PROSITE" id="PS50949">
    <property type="entry name" value="HTH_GNTR"/>
    <property type="match status" value="1"/>
</dbReference>
<evidence type="ECO:0000256" key="3">
    <source>
        <dbReference type="ARBA" id="ARBA00023163"/>
    </source>
</evidence>
<dbReference type="SUPFAM" id="SSF48008">
    <property type="entry name" value="GntR ligand-binding domain-like"/>
    <property type="match status" value="1"/>
</dbReference>
<dbReference type="InterPro" id="IPR011711">
    <property type="entry name" value="GntR_C"/>
</dbReference>
<feature type="domain" description="HTH gntR-type" evidence="4">
    <location>
        <begin position="11"/>
        <end position="78"/>
    </location>
</feature>
<dbReference type="InterPro" id="IPR036388">
    <property type="entry name" value="WH-like_DNA-bd_sf"/>
</dbReference>
<evidence type="ECO:0000259" key="4">
    <source>
        <dbReference type="PROSITE" id="PS50949"/>
    </source>
</evidence>
<dbReference type="EMBL" id="JADQDO010000003">
    <property type="protein sequence ID" value="MBF9233661.1"/>
    <property type="molecule type" value="Genomic_DNA"/>
</dbReference>
<dbReference type="InterPro" id="IPR036390">
    <property type="entry name" value="WH_DNA-bd_sf"/>
</dbReference>
<dbReference type="Proteomes" id="UP000599312">
    <property type="component" value="Unassembled WGS sequence"/>
</dbReference>
<evidence type="ECO:0000313" key="5">
    <source>
        <dbReference type="EMBL" id="MBF9233661.1"/>
    </source>
</evidence>
<keyword evidence="6" id="KW-1185">Reference proteome</keyword>
<dbReference type="AlphaFoldDB" id="A0A931FSF5"/>
<dbReference type="SMART" id="SM00895">
    <property type="entry name" value="FCD"/>
    <property type="match status" value="1"/>
</dbReference>
<evidence type="ECO:0000313" key="6">
    <source>
        <dbReference type="Proteomes" id="UP000599312"/>
    </source>
</evidence>
<keyword evidence="2" id="KW-0238">DNA-binding</keyword>
<evidence type="ECO:0000256" key="2">
    <source>
        <dbReference type="ARBA" id="ARBA00023125"/>
    </source>
</evidence>
<keyword evidence="3" id="KW-0804">Transcription</keyword>
<dbReference type="Gene3D" id="1.20.120.530">
    <property type="entry name" value="GntR ligand-binding domain-like"/>
    <property type="match status" value="1"/>
</dbReference>
<dbReference type="Gene3D" id="1.10.10.10">
    <property type="entry name" value="Winged helix-like DNA-binding domain superfamily/Winged helix DNA-binding domain"/>
    <property type="match status" value="1"/>
</dbReference>
<dbReference type="PRINTS" id="PR00035">
    <property type="entry name" value="HTHGNTR"/>
</dbReference>